<gene>
    <name evidence="2" type="ORF">GV368_03705</name>
</gene>
<protein>
    <recommendedName>
        <fullName evidence="1">Core domain-containing protein</fullName>
    </recommendedName>
</protein>
<dbReference type="Gene3D" id="2.60.300.12">
    <property type="entry name" value="HesB-like domain"/>
    <property type="match status" value="1"/>
</dbReference>
<evidence type="ECO:0000313" key="3">
    <source>
        <dbReference type="Proteomes" id="UP000669605"/>
    </source>
</evidence>
<dbReference type="InterPro" id="IPR000361">
    <property type="entry name" value="ATAP_core_dom"/>
</dbReference>
<organism evidence="2 3">
    <name type="scientific">Tepidiphilus baoligensis</name>
    <dbReference type="NCBI Taxonomy" id="2698687"/>
    <lineage>
        <taxon>Bacteria</taxon>
        <taxon>Pseudomonadati</taxon>
        <taxon>Pseudomonadota</taxon>
        <taxon>Hydrogenophilia</taxon>
        <taxon>Hydrogenophilales</taxon>
        <taxon>Hydrogenophilaceae</taxon>
        <taxon>Tepidiphilus</taxon>
    </lineage>
</organism>
<dbReference type="RefSeq" id="WP_169115515.1">
    <property type="nucleotide sequence ID" value="NZ_JAAAUB010000003.1"/>
</dbReference>
<feature type="domain" description="Core" evidence="1">
    <location>
        <begin position="5"/>
        <end position="91"/>
    </location>
</feature>
<name>A0ABX1QLY4_9PROT</name>
<evidence type="ECO:0000313" key="2">
    <source>
        <dbReference type="EMBL" id="NMH16224.1"/>
    </source>
</evidence>
<keyword evidence="3" id="KW-1185">Reference proteome</keyword>
<accession>A0ABX1QLY4</accession>
<dbReference type="SUPFAM" id="SSF89360">
    <property type="entry name" value="HesB-like domain"/>
    <property type="match status" value="1"/>
</dbReference>
<proteinExistence type="predicted"/>
<dbReference type="Proteomes" id="UP000669605">
    <property type="component" value="Unassembled WGS sequence"/>
</dbReference>
<dbReference type="EMBL" id="JAAAUB010000003">
    <property type="protein sequence ID" value="NMH16224.1"/>
    <property type="molecule type" value="Genomic_DNA"/>
</dbReference>
<dbReference type="Pfam" id="PF01521">
    <property type="entry name" value="Fe-S_biosyn"/>
    <property type="match status" value="1"/>
</dbReference>
<reference evidence="2 3" key="1">
    <citation type="journal article" date="2020" name="Curr. Microbiol.">
        <title>Tepidiphilus baoligensis sp. nov., a Novel Bacterium of the Family Hydrogenophilaceae Isolated from an Oil Reservoir.</title>
        <authorList>
            <person name="Zhang X."/>
            <person name="Wang G."/>
            <person name="Ma X."/>
            <person name="Yu J."/>
            <person name="You J."/>
            <person name="Xue Y."/>
            <person name="Ma Y."/>
        </authorList>
    </citation>
    <scope>NUCLEOTIDE SEQUENCE [LARGE SCALE GENOMIC DNA]</scope>
    <source>
        <strain evidence="2 3">B18-69</strain>
    </source>
</reference>
<sequence length="107" mass="11518">METFKLTTTAEKFVRRMLRMSGLEGRGGFRLLVKGGGCIGVTADFSVEPEPIDGDQVIEVKGLTFFVPPESLPLLEGTILHYAESPTSSVLMCLVPKPVTLSTCATV</sequence>
<dbReference type="InterPro" id="IPR035903">
    <property type="entry name" value="HesB-like_dom_sf"/>
</dbReference>
<evidence type="ECO:0000259" key="1">
    <source>
        <dbReference type="Pfam" id="PF01521"/>
    </source>
</evidence>
<comment type="caution">
    <text evidence="2">The sequence shown here is derived from an EMBL/GenBank/DDBJ whole genome shotgun (WGS) entry which is preliminary data.</text>
</comment>